<comment type="similarity">
    <text evidence="1 9 10">Belongs to the class-I aminoacyl-tRNA synthetase family.</text>
</comment>
<feature type="domain" description="Methionyl/Leucyl tRNA synthetase" evidence="13">
    <location>
        <begin position="37"/>
        <end position="181"/>
    </location>
</feature>
<evidence type="ECO:0000259" key="12">
    <source>
        <dbReference type="Pfam" id="PF08264"/>
    </source>
</evidence>
<dbReference type="GO" id="GO:0002161">
    <property type="term" value="F:aminoacyl-tRNA deacylase activity"/>
    <property type="evidence" value="ECO:0007669"/>
    <property type="project" value="InterPro"/>
</dbReference>
<dbReference type="SUPFAM" id="SSF50677">
    <property type="entry name" value="ValRS/IleRS/LeuRS editing domain"/>
    <property type="match status" value="1"/>
</dbReference>
<keyword evidence="5 9" id="KW-0067">ATP-binding</keyword>
<dbReference type="InterPro" id="IPR013155">
    <property type="entry name" value="M/V/L/I-tRNA-synth_anticd-bd"/>
</dbReference>
<evidence type="ECO:0000256" key="2">
    <source>
        <dbReference type="ARBA" id="ARBA00022490"/>
    </source>
</evidence>
<evidence type="ECO:0000313" key="16">
    <source>
        <dbReference type="Proteomes" id="UP000664545"/>
    </source>
</evidence>
<evidence type="ECO:0000256" key="4">
    <source>
        <dbReference type="ARBA" id="ARBA00022741"/>
    </source>
</evidence>
<dbReference type="Pfam" id="PF13603">
    <property type="entry name" value="tRNA-synt_1_2"/>
    <property type="match status" value="1"/>
</dbReference>
<dbReference type="CDD" id="cd00812">
    <property type="entry name" value="LeuRS_core"/>
    <property type="match status" value="1"/>
</dbReference>
<feature type="domain" description="Methionyl/Valyl/Leucyl/Isoleucyl-tRNA synthetase anticodon-binding" evidence="12">
    <location>
        <begin position="661"/>
        <end position="785"/>
    </location>
</feature>
<dbReference type="Proteomes" id="UP000664545">
    <property type="component" value="Unassembled WGS sequence"/>
</dbReference>
<dbReference type="InterPro" id="IPR001412">
    <property type="entry name" value="aa-tRNA-synth_I_CS"/>
</dbReference>
<feature type="binding site" evidence="9">
    <location>
        <position position="585"/>
    </location>
    <ligand>
        <name>ATP</name>
        <dbReference type="ChEBI" id="CHEBI:30616"/>
    </ligand>
</feature>
<keyword evidence="3 9" id="KW-0436">Ligase</keyword>
<evidence type="ECO:0000313" key="15">
    <source>
        <dbReference type="EMBL" id="MBN7772446.1"/>
    </source>
</evidence>
<dbReference type="AlphaFoldDB" id="A0A939D7D4"/>
<evidence type="ECO:0000259" key="11">
    <source>
        <dbReference type="Pfam" id="PF00133"/>
    </source>
</evidence>
<sequence>MLEKYNFGEIESKWQKYWEDEKIFRTSEVEGKEKYYVLEMFPYPSGKLHMGHVRNYSIGDVIARYKTMAGFNVLHPMGYDSFGLPAENAAIKHGIAPAIWTTQNIAEMTEQLKELGFSYDWDREVATCRPDYYKWMQWIFIQFYNKGLAYKKENPVNWCPSCQTVLANEQVVDGCCERCKSLVGKKELSQWYFKITDYADRLLDNLEVLEGWPAKVKTMQKNWIGKSIGAEVDFDIEGYPEKLKIFTTRPDTLYGVTYMVLAPEHPFVKKLVEGTEYAEAVEEYLDKVQHMSDIERTSTTNEKTGVFIGKYSINPLNGKKVPIFISDYVLMDYGTGAIMAVPAHDERDFAFAKKFDCEIIPVVESADPAIDINNLKEAFVAEGKMINSEMFTGLNNKEAIIKIIDYLEEKGIGKKSINYRLRDWLISRQRYWGTPIPMIHCEDCGWVPEKEENLPVLLPTDVEFTGKGESPLTTSKTFAKTTCPTCGKEATREMDTMDTFLDSSWYFLRYTDAKNDKEAFNKDKQKYWMNVDQYIGGVEHAILHLMYARFFQMALYDLGYTSHEEPFANLLTQGMVIKDGKKMSKSIGNVVSPEEIIKKYGADTARLFILFAAPPERELDWSDAGVEGSFRFINRVYRLVYELRDLVQDAPESYILETEADKSLAYEMNTTIKKVSEDVGGRFSFNTAISSIMEMVNEMYKYKEYDDINLGLLKAAVNNLVLILSPFTPHICEEMWQNLGHNESVYKTSWPKYDESALVKDTVEIVIQINGKVKEKMNVANNLDKAAFEKMAMENDKVKALTAGKTIVKIIAVPNKLLNIVVK</sequence>
<dbReference type="InterPro" id="IPR014729">
    <property type="entry name" value="Rossmann-like_a/b/a_fold"/>
</dbReference>
<dbReference type="NCBIfam" id="TIGR00396">
    <property type="entry name" value="leuS_bact"/>
    <property type="match status" value="1"/>
</dbReference>
<evidence type="ECO:0000256" key="10">
    <source>
        <dbReference type="RuleBase" id="RU363035"/>
    </source>
</evidence>
<protein>
    <recommendedName>
        <fullName evidence="9">Leucine--tRNA ligase</fullName>
        <ecNumber evidence="9">6.1.1.4</ecNumber>
    </recommendedName>
    <alternativeName>
        <fullName evidence="9">Leucyl-tRNA synthetase</fullName>
        <shortName evidence="9">LeuRS</shortName>
    </alternativeName>
</protein>
<dbReference type="InterPro" id="IPR002300">
    <property type="entry name" value="aa-tRNA-synth_Ia"/>
</dbReference>
<dbReference type="PANTHER" id="PTHR43740:SF2">
    <property type="entry name" value="LEUCINE--TRNA LIGASE, MITOCHONDRIAL"/>
    <property type="match status" value="1"/>
</dbReference>
<dbReference type="Gene3D" id="3.10.20.590">
    <property type="match status" value="1"/>
</dbReference>
<evidence type="ECO:0000256" key="1">
    <source>
        <dbReference type="ARBA" id="ARBA00005594"/>
    </source>
</evidence>
<dbReference type="PROSITE" id="PS00178">
    <property type="entry name" value="AA_TRNA_LIGASE_I"/>
    <property type="match status" value="1"/>
</dbReference>
<dbReference type="PANTHER" id="PTHR43740">
    <property type="entry name" value="LEUCYL-TRNA SYNTHETASE"/>
    <property type="match status" value="1"/>
</dbReference>
<dbReference type="PRINTS" id="PR00985">
    <property type="entry name" value="TRNASYNTHLEU"/>
</dbReference>
<evidence type="ECO:0000256" key="5">
    <source>
        <dbReference type="ARBA" id="ARBA00022840"/>
    </source>
</evidence>
<reference evidence="15" key="1">
    <citation type="submission" date="2021-02" db="EMBL/GenBank/DDBJ databases">
        <title>Abyssanaerobacter marinus gen.nov., sp., nov, anaerobic bacterium isolated from the Onnuri vent field of Indian Ocean and suggestion of Mogibacteriaceae fam. nov., and proposal of reclassification of ambiguous this family's genus member.</title>
        <authorList>
            <person name="Kim Y.J."/>
            <person name="Yang J.-A."/>
        </authorList>
    </citation>
    <scope>NUCLEOTIDE SEQUENCE</scope>
    <source>
        <strain evidence="15">DSM 2634</strain>
    </source>
</reference>
<keyword evidence="16" id="KW-1185">Reference proteome</keyword>
<keyword evidence="6 9" id="KW-0648">Protein biosynthesis</keyword>
<feature type="short sequence motif" description="'HIGH' region" evidence="9">
    <location>
        <begin position="42"/>
        <end position="52"/>
    </location>
</feature>
<dbReference type="Gene3D" id="3.40.50.620">
    <property type="entry name" value="HUPs"/>
    <property type="match status" value="2"/>
</dbReference>
<dbReference type="GO" id="GO:0006429">
    <property type="term" value="P:leucyl-tRNA aminoacylation"/>
    <property type="evidence" value="ECO:0007669"/>
    <property type="project" value="UniProtKB-UniRule"/>
</dbReference>
<keyword evidence="4 9" id="KW-0547">Nucleotide-binding</keyword>
<proteinExistence type="inferred from homology"/>
<name>A0A939D7D4_CLOAM</name>
<dbReference type="InterPro" id="IPR009080">
    <property type="entry name" value="tRNAsynth_Ia_anticodon-bd"/>
</dbReference>
<dbReference type="FunFam" id="1.10.730.10:FF:000011">
    <property type="entry name" value="Leucine--tRNA ligase chloroplastic/mitochondrial"/>
    <property type="match status" value="1"/>
</dbReference>
<dbReference type="EMBL" id="JAFJZZ010000001">
    <property type="protein sequence ID" value="MBN7772446.1"/>
    <property type="molecule type" value="Genomic_DNA"/>
</dbReference>
<evidence type="ECO:0000259" key="14">
    <source>
        <dbReference type="Pfam" id="PF13603"/>
    </source>
</evidence>
<feature type="domain" description="Leucyl-tRNA synthetase editing" evidence="14">
    <location>
        <begin position="221"/>
        <end position="408"/>
    </location>
</feature>
<feature type="short sequence motif" description="'KMSKS' region" evidence="9">
    <location>
        <begin position="582"/>
        <end position="586"/>
    </location>
</feature>
<dbReference type="EC" id="6.1.1.4" evidence="9"/>
<comment type="catalytic activity">
    <reaction evidence="8 9">
        <text>tRNA(Leu) + L-leucine + ATP = L-leucyl-tRNA(Leu) + AMP + diphosphate</text>
        <dbReference type="Rhea" id="RHEA:11688"/>
        <dbReference type="Rhea" id="RHEA-COMP:9613"/>
        <dbReference type="Rhea" id="RHEA-COMP:9622"/>
        <dbReference type="ChEBI" id="CHEBI:30616"/>
        <dbReference type="ChEBI" id="CHEBI:33019"/>
        <dbReference type="ChEBI" id="CHEBI:57427"/>
        <dbReference type="ChEBI" id="CHEBI:78442"/>
        <dbReference type="ChEBI" id="CHEBI:78494"/>
        <dbReference type="ChEBI" id="CHEBI:456215"/>
        <dbReference type="EC" id="6.1.1.4"/>
    </reaction>
</comment>
<organism evidence="15 16">
    <name type="scientific">Clostridium aminobutyricum</name>
    <dbReference type="NCBI Taxonomy" id="33953"/>
    <lineage>
        <taxon>Bacteria</taxon>
        <taxon>Bacillati</taxon>
        <taxon>Bacillota</taxon>
        <taxon>Clostridia</taxon>
        <taxon>Eubacteriales</taxon>
        <taxon>Clostridiaceae</taxon>
        <taxon>Clostridium</taxon>
    </lineage>
</organism>
<evidence type="ECO:0000259" key="13">
    <source>
        <dbReference type="Pfam" id="PF09334"/>
    </source>
</evidence>
<dbReference type="GO" id="GO:0005829">
    <property type="term" value="C:cytosol"/>
    <property type="evidence" value="ECO:0007669"/>
    <property type="project" value="TreeGrafter"/>
</dbReference>
<evidence type="ECO:0000256" key="9">
    <source>
        <dbReference type="HAMAP-Rule" id="MF_00049"/>
    </source>
</evidence>
<keyword evidence="7 9" id="KW-0030">Aminoacyl-tRNA synthetase</keyword>
<gene>
    <name evidence="9" type="primary">leuS</name>
    <name evidence="15" type="ORF">JYB65_03650</name>
</gene>
<dbReference type="FunFam" id="3.40.50.620:FF:000003">
    <property type="entry name" value="Leucine--tRNA ligase"/>
    <property type="match status" value="1"/>
</dbReference>
<dbReference type="InterPro" id="IPR002302">
    <property type="entry name" value="Leu-tRNA-ligase"/>
</dbReference>
<evidence type="ECO:0000256" key="6">
    <source>
        <dbReference type="ARBA" id="ARBA00022917"/>
    </source>
</evidence>
<dbReference type="InterPro" id="IPR009008">
    <property type="entry name" value="Val/Leu/Ile-tRNA-synth_edit"/>
</dbReference>
<dbReference type="SUPFAM" id="SSF52374">
    <property type="entry name" value="Nucleotidylyl transferase"/>
    <property type="match status" value="1"/>
</dbReference>
<dbReference type="GO" id="GO:0004823">
    <property type="term" value="F:leucine-tRNA ligase activity"/>
    <property type="evidence" value="ECO:0007669"/>
    <property type="project" value="UniProtKB-UniRule"/>
</dbReference>
<evidence type="ECO:0000256" key="7">
    <source>
        <dbReference type="ARBA" id="ARBA00023146"/>
    </source>
</evidence>
<keyword evidence="2 9" id="KW-0963">Cytoplasm</keyword>
<dbReference type="Gene3D" id="1.10.730.10">
    <property type="entry name" value="Isoleucyl-tRNA Synthetase, Domain 1"/>
    <property type="match status" value="1"/>
</dbReference>
<dbReference type="HAMAP" id="MF_00049_B">
    <property type="entry name" value="Leu_tRNA_synth_B"/>
    <property type="match status" value="1"/>
</dbReference>
<dbReference type="SUPFAM" id="SSF47323">
    <property type="entry name" value="Anticodon-binding domain of a subclass of class I aminoacyl-tRNA synthetases"/>
    <property type="match status" value="1"/>
</dbReference>
<dbReference type="FunFam" id="3.40.50.620:FF:000056">
    <property type="entry name" value="Leucine--tRNA ligase"/>
    <property type="match status" value="1"/>
</dbReference>
<dbReference type="Pfam" id="PF00133">
    <property type="entry name" value="tRNA-synt_1"/>
    <property type="match status" value="1"/>
</dbReference>
<evidence type="ECO:0000256" key="3">
    <source>
        <dbReference type="ARBA" id="ARBA00022598"/>
    </source>
</evidence>
<dbReference type="Pfam" id="PF09334">
    <property type="entry name" value="tRNA-synt_1g"/>
    <property type="match status" value="1"/>
</dbReference>
<evidence type="ECO:0000256" key="8">
    <source>
        <dbReference type="ARBA" id="ARBA00047469"/>
    </source>
</evidence>
<feature type="domain" description="Aminoacyl-tRNA synthetase class Ia" evidence="11">
    <location>
        <begin position="421"/>
        <end position="621"/>
    </location>
</feature>
<accession>A0A939D7D4</accession>
<dbReference type="InterPro" id="IPR025709">
    <property type="entry name" value="Leu_tRNA-synth_edit"/>
</dbReference>
<comment type="subcellular location">
    <subcellularLocation>
        <location evidence="9">Cytoplasm</location>
    </subcellularLocation>
</comment>
<dbReference type="CDD" id="cd07958">
    <property type="entry name" value="Anticodon_Ia_Leu_BEm"/>
    <property type="match status" value="1"/>
</dbReference>
<dbReference type="RefSeq" id="WP_206581250.1">
    <property type="nucleotide sequence ID" value="NZ_JAFJZZ010000001.1"/>
</dbReference>
<comment type="caution">
    <text evidence="15">The sequence shown here is derived from an EMBL/GenBank/DDBJ whole genome shotgun (WGS) entry which is preliminary data.</text>
</comment>
<dbReference type="GO" id="GO:0005524">
    <property type="term" value="F:ATP binding"/>
    <property type="evidence" value="ECO:0007669"/>
    <property type="project" value="UniProtKB-UniRule"/>
</dbReference>
<dbReference type="Pfam" id="PF08264">
    <property type="entry name" value="Anticodon_1"/>
    <property type="match status" value="1"/>
</dbReference>
<dbReference type="InterPro" id="IPR015413">
    <property type="entry name" value="Methionyl/Leucyl_tRNA_Synth"/>
</dbReference>